<dbReference type="InterPro" id="IPR000944">
    <property type="entry name" value="Tscrpt_reg_Rrf2"/>
</dbReference>
<dbReference type="EMBL" id="FOHJ01000006">
    <property type="protein sequence ID" value="SET66466.1"/>
    <property type="molecule type" value="Genomic_DNA"/>
</dbReference>
<dbReference type="AlphaFoldDB" id="A0A1I0G924"/>
<dbReference type="Proteomes" id="UP000199095">
    <property type="component" value="Unassembled WGS sequence"/>
</dbReference>
<dbReference type="RefSeq" id="WP_093135317.1">
    <property type="nucleotide sequence ID" value="NZ_FOHJ01000006.1"/>
</dbReference>
<dbReference type="FunFam" id="1.10.10.10:FF:000164">
    <property type="entry name" value="Transcriptional regulator, Rrf2 family"/>
    <property type="match status" value="1"/>
</dbReference>
<evidence type="ECO:0000313" key="3">
    <source>
        <dbReference type="Proteomes" id="UP000199095"/>
    </source>
</evidence>
<keyword evidence="1" id="KW-0238">DNA-binding</keyword>
<evidence type="ECO:0000256" key="1">
    <source>
        <dbReference type="ARBA" id="ARBA00023125"/>
    </source>
</evidence>
<dbReference type="NCBIfam" id="NF047409">
    <property type="entry name" value="Cys_reg_CymR"/>
    <property type="match status" value="1"/>
</dbReference>
<dbReference type="InterPro" id="IPR036390">
    <property type="entry name" value="WH_DNA-bd_sf"/>
</dbReference>
<dbReference type="GO" id="GO:0003677">
    <property type="term" value="F:DNA binding"/>
    <property type="evidence" value="ECO:0007669"/>
    <property type="project" value="UniProtKB-KW"/>
</dbReference>
<dbReference type="PANTHER" id="PTHR33221:SF5">
    <property type="entry name" value="HTH-TYPE TRANSCRIPTIONAL REGULATOR ISCR"/>
    <property type="match status" value="1"/>
</dbReference>
<evidence type="ECO:0000313" key="2">
    <source>
        <dbReference type="EMBL" id="SET66466.1"/>
    </source>
</evidence>
<organism evidence="2 3">
    <name type="scientific">Salinibacillus kushneri</name>
    <dbReference type="NCBI Taxonomy" id="237682"/>
    <lineage>
        <taxon>Bacteria</taxon>
        <taxon>Bacillati</taxon>
        <taxon>Bacillota</taxon>
        <taxon>Bacilli</taxon>
        <taxon>Bacillales</taxon>
        <taxon>Bacillaceae</taxon>
        <taxon>Salinibacillus</taxon>
    </lineage>
</organism>
<reference evidence="3" key="1">
    <citation type="submission" date="2016-10" db="EMBL/GenBank/DDBJ databases">
        <authorList>
            <person name="Varghese N."/>
            <person name="Submissions S."/>
        </authorList>
    </citation>
    <scope>NUCLEOTIDE SEQUENCE [LARGE SCALE GENOMIC DNA]</scope>
    <source>
        <strain evidence="3">CGMCC 1.3566</strain>
    </source>
</reference>
<dbReference type="GO" id="GO:0005829">
    <property type="term" value="C:cytosol"/>
    <property type="evidence" value="ECO:0007669"/>
    <property type="project" value="TreeGrafter"/>
</dbReference>
<dbReference type="SUPFAM" id="SSF46785">
    <property type="entry name" value="Winged helix' DNA-binding domain"/>
    <property type="match status" value="1"/>
</dbReference>
<dbReference type="InterPro" id="IPR036388">
    <property type="entry name" value="WH-like_DNA-bd_sf"/>
</dbReference>
<dbReference type="STRING" id="237682.SAMN05421676_106239"/>
<dbReference type="PANTHER" id="PTHR33221">
    <property type="entry name" value="WINGED HELIX-TURN-HELIX TRANSCRIPTIONAL REGULATOR, RRF2 FAMILY"/>
    <property type="match status" value="1"/>
</dbReference>
<gene>
    <name evidence="2" type="ORF">SAMN05421676_106239</name>
</gene>
<dbReference type="OrthoDB" id="9808360at2"/>
<name>A0A1I0G924_9BACI</name>
<dbReference type="Pfam" id="PF02082">
    <property type="entry name" value="Rrf2"/>
    <property type="match status" value="1"/>
</dbReference>
<accession>A0A1I0G924</accession>
<dbReference type="PROSITE" id="PS51197">
    <property type="entry name" value="HTH_RRF2_2"/>
    <property type="match status" value="1"/>
</dbReference>
<dbReference type="GO" id="GO:0003700">
    <property type="term" value="F:DNA-binding transcription factor activity"/>
    <property type="evidence" value="ECO:0007669"/>
    <property type="project" value="TreeGrafter"/>
</dbReference>
<proteinExistence type="predicted"/>
<keyword evidence="3" id="KW-1185">Reference proteome</keyword>
<dbReference type="Gene3D" id="1.10.10.10">
    <property type="entry name" value="Winged helix-like DNA-binding domain superfamily/Winged helix DNA-binding domain"/>
    <property type="match status" value="1"/>
</dbReference>
<protein>
    <submittedName>
        <fullName evidence="2">Rrf2 family transcriptional regulator, cysteine metabolism repressor</fullName>
    </submittedName>
</protein>
<sequence>MKISTKGRYGLTIMIDLAKNYGDKKPLSLKSIARDHELSEHYLEQLIPPLRNAGFVRSVRGAYGGYLLTKSPEDITAGDVIRILEGPIFIVEGIEEEEPAKKELWVRIRNAVKDVLDTTTLADMANFEDNENLHGYMFYI</sequence>
<dbReference type="NCBIfam" id="TIGR00738">
    <property type="entry name" value="rrf2_super"/>
    <property type="match status" value="1"/>
</dbReference>